<organism evidence="1 2">
    <name type="scientific">Dermatophagoides farinae</name>
    <name type="common">American house dust mite</name>
    <dbReference type="NCBI Taxonomy" id="6954"/>
    <lineage>
        <taxon>Eukaryota</taxon>
        <taxon>Metazoa</taxon>
        <taxon>Ecdysozoa</taxon>
        <taxon>Arthropoda</taxon>
        <taxon>Chelicerata</taxon>
        <taxon>Arachnida</taxon>
        <taxon>Acari</taxon>
        <taxon>Acariformes</taxon>
        <taxon>Sarcoptiformes</taxon>
        <taxon>Astigmata</taxon>
        <taxon>Psoroptidia</taxon>
        <taxon>Analgoidea</taxon>
        <taxon>Pyroglyphidae</taxon>
        <taxon>Dermatophagoidinae</taxon>
        <taxon>Dermatophagoides</taxon>
    </lineage>
</organism>
<sequence length="189" mass="22411">MAPQTITLKPLKFINSHKNPNTRIMNWALKLNQYNYKIEYISGKENTEADFLSRNPSFQINLLTMEQISEVQEFISTPPPRCVLYNGFYVRYTDNRRRLSYPCKNQIYRINRGQNLTINKQTVYFTKMTNGFTSHIIHDDISEILNFQAFNSFNSTINLHDLSTMIEKEDTLINKIIYSYIQSYYITFI</sequence>
<protein>
    <submittedName>
        <fullName evidence="1">Uncharacterized protein</fullName>
    </submittedName>
</protein>
<evidence type="ECO:0000313" key="1">
    <source>
        <dbReference type="EMBL" id="KAH9497382.1"/>
    </source>
</evidence>
<proteinExistence type="predicted"/>
<evidence type="ECO:0000313" key="2">
    <source>
        <dbReference type="Proteomes" id="UP000790347"/>
    </source>
</evidence>
<dbReference type="EMBL" id="ASGP02000007">
    <property type="protein sequence ID" value="KAH9497382.1"/>
    <property type="molecule type" value="Genomic_DNA"/>
</dbReference>
<comment type="caution">
    <text evidence="1">The sequence shown here is derived from an EMBL/GenBank/DDBJ whole genome shotgun (WGS) entry which is preliminary data.</text>
</comment>
<accession>A0A922HM20</accession>
<reference evidence="1" key="2">
    <citation type="journal article" date="2022" name="Res Sq">
        <title>Comparative Genomics Reveals Insights into the Divergent Evolution of Astigmatic Mites and Household Pest Adaptations.</title>
        <authorList>
            <person name="Xiong Q."/>
            <person name="Wan A.T.-Y."/>
            <person name="Liu X.-Y."/>
            <person name="Fung C.S.-H."/>
            <person name="Xiao X."/>
            <person name="Malainual N."/>
            <person name="Hou J."/>
            <person name="Wang L."/>
            <person name="Wang M."/>
            <person name="Yang K."/>
            <person name="Cui Y."/>
            <person name="Leung E."/>
            <person name="Nong W."/>
            <person name="Shin S.-K."/>
            <person name="Au S."/>
            <person name="Jeong K.Y."/>
            <person name="Chew F.T."/>
            <person name="Hui J."/>
            <person name="Leung T.F."/>
            <person name="Tungtrongchitr A."/>
            <person name="Zhong N."/>
            <person name="Liu Z."/>
            <person name="Tsui S."/>
        </authorList>
    </citation>
    <scope>NUCLEOTIDE SEQUENCE</scope>
    <source>
        <strain evidence="1">Derf</strain>
        <tissue evidence="1">Whole organism</tissue>
    </source>
</reference>
<dbReference type="Proteomes" id="UP000790347">
    <property type="component" value="Unassembled WGS sequence"/>
</dbReference>
<keyword evidence="2" id="KW-1185">Reference proteome</keyword>
<reference evidence="1" key="1">
    <citation type="submission" date="2013-05" db="EMBL/GenBank/DDBJ databases">
        <authorList>
            <person name="Yim A.K.Y."/>
            <person name="Chan T.F."/>
            <person name="Ji K.M."/>
            <person name="Liu X.Y."/>
            <person name="Zhou J.W."/>
            <person name="Li R.Q."/>
            <person name="Yang K.Y."/>
            <person name="Li J."/>
            <person name="Li M."/>
            <person name="Law P.T.W."/>
            <person name="Wu Y.L."/>
            <person name="Cai Z.L."/>
            <person name="Qin H."/>
            <person name="Bao Y."/>
            <person name="Leung R.K.K."/>
            <person name="Ng P.K.S."/>
            <person name="Zou J."/>
            <person name="Zhong X.J."/>
            <person name="Ran P.X."/>
            <person name="Zhong N.S."/>
            <person name="Liu Z.G."/>
            <person name="Tsui S.K.W."/>
        </authorList>
    </citation>
    <scope>NUCLEOTIDE SEQUENCE</scope>
    <source>
        <strain evidence="1">Derf</strain>
        <tissue evidence="1">Whole organism</tissue>
    </source>
</reference>
<dbReference type="AlphaFoldDB" id="A0A922HM20"/>
<gene>
    <name evidence="1" type="ORF">DERF_013377</name>
</gene>
<name>A0A922HM20_DERFA</name>